<dbReference type="BioCyc" id="PSYR875330:G11XH-6876-MONOMER"/>
<proteinExistence type="predicted"/>
<accession>F3CGJ1</accession>
<comment type="caution">
    <text evidence="1">The sequence shown here is derived from an EMBL/GenBank/DDBJ whole genome shotgun (WGS) entry which is preliminary data.</text>
</comment>
<dbReference type="EMBL" id="ADWY01002664">
    <property type="protein sequence ID" value="EGH18383.1"/>
    <property type="molecule type" value="Genomic_DNA"/>
</dbReference>
<dbReference type="AlphaFoldDB" id="F3CGJ1"/>
<feature type="non-terminal residue" evidence="1">
    <location>
        <position position="73"/>
    </location>
</feature>
<sequence length="73" mass="8234">NDQLLLINTNLLQIQANQLQALAERYPQLLVQLITVQTLETTLAELRLLSRHAMALLCGSADSVEIFAKRLYL</sequence>
<dbReference type="Proteomes" id="UP000005466">
    <property type="component" value="Unassembled WGS sequence"/>
</dbReference>
<protein>
    <submittedName>
        <fullName evidence="1">Uncharacterized protein</fullName>
    </submittedName>
</protein>
<organism evidence="1 2">
    <name type="scientific">Pseudomonas savastanoi pv. glycinea str. race 4</name>
    <dbReference type="NCBI Taxonomy" id="875330"/>
    <lineage>
        <taxon>Bacteria</taxon>
        <taxon>Pseudomonadati</taxon>
        <taxon>Pseudomonadota</taxon>
        <taxon>Gammaproteobacteria</taxon>
        <taxon>Pseudomonadales</taxon>
        <taxon>Pseudomonadaceae</taxon>
        <taxon>Pseudomonas</taxon>
    </lineage>
</organism>
<reference evidence="1 2" key="1">
    <citation type="journal article" date="2011" name="PLoS Pathog.">
        <title>Dynamic evolution of pathogenicity revealed by sequencing and comparative genomics of 19 Pseudomonas syringae isolates.</title>
        <authorList>
            <person name="Baltrus D.A."/>
            <person name="Nishimura M.T."/>
            <person name="Romanchuk A."/>
            <person name="Chang J.H."/>
            <person name="Mukhtar M.S."/>
            <person name="Cherkis K."/>
            <person name="Roach J."/>
            <person name="Grant S.R."/>
            <person name="Jones C.D."/>
            <person name="Dangl J.L."/>
        </authorList>
    </citation>
    <scope>NUCLEOTIDE SEQUENCE [LARGE SCALE GENOMIC DNA]</scope>
    <source>
        <strain evidence="2">race 4</strain>
    </source>
</reference>
<name>F3CGJ1_PSESG</name>
<evidence type="ECO:0000313" key="1">
    <source>
        <dbReference type="EMBL" id="EGH18383.1"/>
    </source>
</evidence>
<gene>
    <name evidence="1" type="ORF">Pgy4_36060</name>
</gene>
<feature type="non-terminal residue" evidence="1">
    <location>
        <position position="1"/>
    </location>
</feature>
<evidence type="ECO:0000313" key="2">
    <source>
        <dbReference type="Proteomes" id="UP000005466"/>
    </source>
</evidence>